<accession>A0ABM5P233</accession>
<gene>
    <name evidence="2" type="ORF">OVS_03905</name>
</gene>
<evidence type="ECO:0000256" key="1">
    <source>
        <dbReference type="SAM" id="MobiDB-lite"/>
    </source>
</evidence>
<protein>
    <submittedName>
        <fullName evidence="2">Uncharacterized protein</fullName>
    </submittedName>
</protein>
<sequence length="160" mass="18402">MSSANSKNINAINDLQAKLKEQNNQLSKAKSERDTLEIAHASERTKNSNLEKERNSLKKKLEKLSYLQSVFSELRGIKISSQQITNINQYKAFLQEAVKRKGIELHRKQQGIWSGLANLIGHNKKDRETKLEKKGIIGDADKEDKFVNNFRNLLNKIERI</sequence>
<feature type="compositionally biased region" description="Basic and acidic residues" evidence="1">
    <location>
        <begin position="29"/>
        <end position="54"/>
    </location>
</feature>
<dbReference type="EMBL" id="CP006935">
    <property type="protein sequence ID" value="AHC40512.1"/>
    <property type="molecule type" value="Genomic_DNA"/>
</dbReference>
<organism evidence="2 3">
    <name type="scientific">Mycoplasma ovis str. Michigan</name>
    <dbReference type="NCBI Taxonomy" id="1415773"/>
    <lineage>
        <taxon>Bacteria</taxon>
        <taxon>Bacillati</taxon>
        <taxon>Mycoplasmatota</taxon>
        <taxon>Mollicutes</taxon>
        <taxon>Mycoplasmataceae</taxon>
        <taxon>Mycoplasma</taxon>
    </lineage>
</organism>
<proteinExistence type="predicted"/>
<evidence type="ECO:0000313" key="2">
    <source>
        <dbReference type="EMBL" id="AHC40512.1"/>
    </source>
</evidence>
<feature type="region of interest" description="Disordered" evidence="1">
    <location>
        <begin position="23"/>
        <end position="54"/>
    </location>
</feature>
<dbReference type="RefSeq" id="WP_024071538.1">
    <property type="nucleotide sequence ID" value="NC_023062.1"/>
</dbReference>
<reference evidence="2 3" key="1">
    <citation type="journal article" date="2014" name="Genome Announc.">
        <title>Complete Genome Sequence of Mycoplasma ovis Strain Michigan, a Hemoplasma of Sheep with Two Distinct 16S rRNA Genes.</title>
        <authorList>
            <person name="Deshuillers P.L."/>
            <person name="Santos A.P."/>
            <person name="do Nascimento N.C."/>
            <person name="Hampel J.A."/>
            <person name="Bergin I.L."/>
            <person name="Dyson M.C."/>
            <person name="Messick J.B."/>
        </authorList>
    </citation>
    <scope>NUCLEOTIDE SEQUENCE [LARGE SCALE GENOMIC DNA]</scope>
    <source>
        <strain evidence="2 3">Michigan</strain>
    </source>
</reference>
<name>A0ABM5P233_9MOLU</name>
<dbReference type="Proteomes" id="UP000018745">
    <property type="component" value="Chromosome"/>
</dbReference>
<keyword evidence="3" id="KW-1185">Reference proteome</keyword>
<evidence type="ECO:0000313" key="3">
    <source>
        <dbReference type="Proteomes" id="UP000018745"/>
    </source>
</evidence>